<gene>
    <name evidence="2" type="ORF">V6X73_05035</name>
</gene>
<keyword evidence="1" id="KW-0732">Signal</keyword>
<evidence type="ECO:0000256" key="1">
    <source>
        <dbReference type="SAM" id="SignalP"/>
    </source>
</evidence>
<evidence type="ECO:0008006" key="4">
    <source>
        <dbReference type="Google" id="ProtNLM"/>
    </source>
</evidence>
<sequence length="453" mass="50822">MVRLTGNTRGYRPMVGALLILALGLAAAPAWAQQTWSGTQSTEDDWGGDDWGDDPWASEQTGWQWYGFVGGAAAARLHNDPAVDEDYPLAETRLQIEGERVLGDYTATIKGDVWLDGVEDGGRGDLREANLQGRLTDAIDIEAGRQILTWGTGDLVFLNDLFPKDYVSFFSGRNDEYLKAPSDAIKLSFYGDANLDVVYTPRGEANRFITGERLSYFSPRRGAVTAAPPAIDPDERDDWLDDSELALRLYQTVDGVEYAGYAFHGYDKQPSAVDPATGTPYFPRLSVLGASLRRPAAGGIANAETAYYFADDSGGDDPNRPNEQWRFLFGYEHEPLADLTLGWQYYLEWTQDHDALIDATPADQRRYAPDEYRHLLTNRVTWQLLRQDLTISLFSFFSPSDADYFFRPQAEYRFSDRLTGTVGGNVFGGEDPWTFHTQLQDNSNAYARIRYNF</sequence>
<evidence type="ECO:0000313" key="2">
    <source>
        <dbReference type="EMBL" id="MEX0469086.1"/>
    </source>
</evidence>
<protein>
    <recommendedName>
        <fullName evidence="4">DUF3570 domain-containing protein</fullName>
    </recommendedName>
</protein>
<evidence type="ECO:0000313" key="3">
    <source>
        <dbReference type="Proteomes" id="UP001556709"/>
    </source>
</evidence>
<reference evidence="2 3" key="1">
    <citation type="submission" date="2024-02" db="EMBL/GenBank/DDBJ databases">
        <title>New especies of Spiribacter isolated from saline water.</title>
        <authorList>
            <person name="Leon M.J."/>
            <person name="De La Haba R."/>
            <person name="Sanchez-Porro C."/>
            <person name="Ventosa A."/>
        </authorList>
    </citation>
    <scope>NUCLEOTIDE SEQUENCE [LARGE SCALE GENOMIC DNA]</scope>
    <source>
        <strain evidence="3">ag22IC6-390</strain>
    </source>
</reference>
<keyword evidence="3" id="KW-1185">Reference proteome</keyword>
<comment type="caution">
    <text evidence="2">The sequence shown here is derived from an EMBL/GenBank/DDBJ whole genome shotgun (WGS) entry which is preliminary data.</text>
</comment>
<proteinExistence type="predicted"/>
<feature type="chain" id="PRO_5045964930" description="DUF3570 domain-containing protein" evidence="1">
    <location>
        <begin position="33"/>
        <end position="453"/>
    </location>
</feature>
<dbReference type="Proteomes" id="UP001556709">
    <property type="component" value="Unassembled WGS sequence"/>
</dbReference>
<dbReference type="RefSeq" id="WP_367981271.1">
    <property type="nucleotide sequence ID" value="NZ_JBAKFM010000002.1"/>
</dbReference>
<dbReference type="EMBL" id="JBAKFM010000002">
    <property type="protein sequence ID" value="MEX0469086.1"/>
    <property type="molecule type" value="Genomic_DNA"/>
</dbReference>
<organism evidence="2 3">
    <name type="scientific">Spiribacter pallidus</name>
    <dbReference type="NCBI Taxonomy" id="1987936"/>
    <lineage>
        <taxon>Bacteria</taxon>
        <taxon>Pseudomonadati</taxon>
        <taxon>Pseudomonadota</taxon>
        <taxon>Gammaproteobacteria</taxon>
        <taxon>Chromatiales</taxon>
        <taxon>Ectothiorhodospiraceae</taxon>
        <taxon>Spiribacter</taxon>
    </lineage>
</organism>
<name>A0ABV3TCX0_9GAMM</name>
<accession>A0ABV3TCX0</accession>
<feature type="signal peptide" evidence="1">
    <location>
        <begin position="1"/>
        <end position="32"/>
    </location>
</feature>